<sequence length="98" mass="10746">MAHVIPRRRDFRILMVVLDLFLGSGFSAGGWHKLEAPLFWPGPDVWAAGRRIDRRRHGDAARQEGELSLGIIGKRGAAAADRVYEGVAVVASGRLGRE</sequence>
<comment type="caution">
    <text evidence="2">The sequence shown here is derived from an EMBL/GenBank/DDBJ whole genome shotgun (WGS) entry which is preliminary data.</text>
</comment>
<keyword evidence="1" id="KW-1133">Transmembrane helix</keyword>
<proteinExistence type="predicted"/>
<dbReference type="Proteomes" id="UP001397290">
    <property type="component" value="Unassembled WGS sequence"/>
</dbReference>
<evidence type="ECO:0000256" key="1">
    <source>
        <dbReference type="SAM" id="Phobius"/>
    </source>
</evidence>
<dbReference type="EMBL" id="JAAHCF010000109">
    <property type="protein sequence ID" value="KAK8148052.1"/>
    <property type="molecule type" value="Genomic_DNA"/>
</dbReference>
<feature type="transmembrane region" description="Helical" evidence="1">
    <location>
        <begin position="12"/>
        <end position="31"/>
    </location>
</feature>
<keyword evidence="3" id="KW-1185">Reference proteome</keyword>
<protein>
    <submittedName>
        <fullName evidence="2">Uncharacterized protein</fullName>
    </submittedName>
</protein>
<keyword evidence="1" id="KW-0812">Transmembrane</keyword>
<accession>A0AAW0S0H9</accession>
<keyword evidence="1" id="KW-0472">Membrane</keyword>
<evidence type="ECO:0000313" key="2">
    <source>
        <dbReference type="EMBL" id="KAK8148052.1"/>
    </source>
</evidence>
<name>A0AAW0S0H9_9HYPO</name>
<reference evidence="2 3" key="1">
    <citation type="submission" date="2020-02" db="EMBL/GenBank/DDBJ databases">
        <title>Comparative genomics of the hypocrealean fungal genus Beauvera.</title>
        <authorList>
            <person name="Showalter D.N."/>
            <person name="Bushley K.E."/>
            <person name="Rehner S.A."/>
        </authorList>
    </citation>
    <scope>NUCLEOTIDE SEQUENCE [LARGE SCALE GENOMIC DNA]</scope>
    <source>
        <strain evidence="2 3">ARSEF4384</strain>
    </source>
</reference>
<dbReference type="AlphaFoldDB" id="A0AAW0S0H9"/>
<gene>
    <name evidence="2" type="ORF">G3M48_000464</name>
</gene>
<evidence type="ECO:0000313" key="3">
    <source>
        <dbReference type="Proteomes" id="UP001397290"/>
    </source>
</evidence>
<organism evidence="2 3">
    <name type="scientific">Beauveria asiatica</name>
    <dbReference type="NCBI Taxonomy" id="1069075"/>
    <lineage>
        <taxon>Eukaryota</taxon>
        <taxon>Fungi</taxon>
        <taxon>Dikarya</taxon>
        <taxon>Ascomycota</taxon>
        <taxon>Pezizomycotina</taxon>
        <taxon>Sordariomycetes</taxon>
        <taxon>Hypocreomycetidae</taxon>
        <taxon>Hypocreales</taxon>
        <taxon>Cordycipitaceae</taxon>
        <taxon>Beauveria</taxon>
    </lineage>
</organism>